<feature type="transmembrane region" description="Helical" evidence="8">
    <location>
        <begin position="384"/>
        <end position="407"/>
    </location>
</feature>
<sequence length="428" mass="43773">MADRRTPPPPSTPGGGIVTWALPAIAGILLVFAAISGRVAGTSVTAPMVFTVGGLVLGAQAAGLIDVEATSETVKLLAEVTLALVLFSDAAGVDPTALRSEISLPARLLGIGLPLTITAGFAAAVLVLGDLSWPEALLLAVLLAPTDAALGQAVVTLPILPTRVRQGLNVESGLNDGICVPLFLIVLAIARAESGAIGGGAAVRLVTEQIGYGIVAGVGAGAVAAAVLILAGRHRTIDPLWVQIVPVAAATLAYTAAVPLGGSGFIAAFVGGLTFGTIRHRADEEVSQLIDEAGDVFNAVTFIVFGAVLLGPALEHLSWPVLAYATLSLTVVRMVPVTLSLLGTHARAPTLAFLGWFGPRGLATIVFVILILEEPGTLPHEDLLLLTAVVTVGLSVLAHGVTAAPLADRYAAWFRRHPRPERKPAHEA</sequence>
<keyword evidence="4 8" id="KW-0812">Transmembrane</keyword>
<feature type="transmembrane region" description="Helical" evidence="8">
    <location>
        <begin position="321"/>
        <end position="344"/>
    </location>
</feature>
<feature type="domain" description="Cation/H+ exchanger transmembrane" evidence="9">
    <location>
        <begin position="30"/>
        <end position="407"/>
    </location>
</feature>
<proteinExistence type="predicted"/>
<evidence type="ECO:0000256" key="8">
    <source>
        <dbReference type="SAM" id="Phobius"/>
    </source>
</evidence>
<dbReference type="AlphaFoldDB" id="A0A098BJA9"/>
<evidence type="ECO:0000256" key="7">
    <source>
        <dbReference type="ARBA" id="ARBA00023136"/>
    </source>
</evidence>
<dbReference type="Proteomes" id="UP000042997">
    <property type="component" value="Unassembled WGS sequence"/>
</dbReference>
<name>A0A098BJA9_9NOCA</name>
<dbReference type="Pfam" id="PF00999">
    <property type="entry name" value="Na_H_Exchanger"/>
    <property type="match status" value="1"/>
</dbReference>
<feature type="transmembrane region" description="Helical" evidence="8">
    <location>
        <begin position="17"/>
        <end position="35"/>
    </location>
</feature>
<feature type="transmembrane region" description="Helical" evidence="8">
    <location>
        <begin position="108"/>
        <end position="129"/>
    </location>
</feature>
<evidence type="ECO:0000256" key="5">
    <source>
        <dbReference type="ARBA" id="ARBA00022989"/>
    </source>
</evidence>
<organism evidence="10 11">
    <name type="scientific">Rhodococcus ruber</name>
    <dbReference type="NCBI Taxonomy" id="1830"/>
    <lineage>
        <taxon>Bacteria</taxon>
        <taxon>Bacillati</taxon>
        <taxon>Actinomycetota</taxon>
        <taxon>Actinomycetes</taxon>
        <taxon>Mycobacteriales</taxon>
        <taxon>Nocardiaceae</taxon>
        <taxon>Rhodococcus</taxon>
    </lineage>
</organism>
<dbReference type="PANTHER" id="PTHR32507:SF8">
    <property type="entry name" value="CNH1P"/>
    <property type="match status" value="1"/>
</dbReference>
<evidence type="ECO:0000313" key="10">
    <source>
        <dbReference type="EMBL" id="CDZ88302.1"/>
    </source>
</evidence>
<gene>
    <name evidence="10" type="ORF">RHRU231_40052</name>
</gene>
<accession>A0A098BJA9</accession>
<keyword evidence="6" id="KW-0406">Ion transport</keyword>
<evidence type="ECO:0000259" key="9">
    <source>
        <dbReference type="Pfam" id="PF00999"/>
    </source>
</evidence>
<keyword evidence="5 8" id="KW-1133">Transmembrane helix</keyword>
<feature type="transmembrane region" description="Helical" evidence="8">
    <location>
        <begin position="351"/>
        <end position="372"/>
    </location>
</feature>
<evidence type="ECO:0000256" key="6">
    <source>
        <dbReference type="ARBA" id="ARBA00023065"/>
    </source>
</evidence>
<keyword evidence="2" id="KW-0813">Transport</keyword>
<protein>
    <submittedName>
        <fullName evidence="10">Sodium/hydrogen exchanger family protein</fullName>
    </submittedName>
</protein>
<feature type="transmembrane region" description="Helical" evidence="8">
    <location>
        <begin position="252"/>
        <end position="275"/>
    </location>
</feature>
<dbReference type="PANTHER" id="PTHR32507">
    <property type="entry name" value="NA(+)/H(+) ANTIPORTER 1"/>
    <property type="match status" value="1"/>
</dbReference>
<evidence type="ECO:0000313" key="11">
    <source>
        <dbReference type="Proteomes" id="UP000042997"/>
    </source>
</evidence>
<evidence type="ECO:0000256" key="3">
    <source>
        <dbReference type="ARBA" id="ARBA00022449"/>
    </source>
</evidence>
<dbReference type="GO" id="GO:1902600">
    <property type="term" value="P:proton transmembrane transport"/>
    <property type="evidence" value="ECO:0007669"/>
    <property type="project" value="InterPro"/>
</dbReference>
<dbReference type="GO" id="GO:0005886">
    <property type="term" value="C:plasma membrane"/>
    <property type="evidence" value="ECO:0007669"/>
    <property type="project" value="UniProtKB-SubCell"/>
</dbReference>
<evidence type="ECO:0000256" key="1">
    <source>
        <dbReference type="ARBA" id="ARBA00004651"/>
    </source>
</evidence>
<feature type="transmembrane region" description="Helical" evidence="8">
    <location>
        <begin position="296"/>
        <end position="315"/>
    </location>
</feature>
<dbReference type="GO" id="GO:0015297">
    <property type="term" value="F:antiporter activity"/>
    <property type="evidence" value="ECO:0007669"/>
    <property type="project" value="UniProtKB-KW"/>
</dbReference>
<keyword evidence="7 8" id="KW-0472">Membrane</keyword>
<evidence type="ECO:0000256" key="2">
    <source>
        <dbReference type="ARBA" id="ARBA00022448"/>
    </source>
</evidence>
<comment type="subcellular location">
    <subcellularLocation>
        <location evidence="1">Cell membrane</location>
        <topology evidence="1">Multi-pass membrane protein</topology>
    </subcellularLocation>
</comment>
<reference evidence="10 11" key="1">
    <citation type="journal article" date="2014" name="Genome Announc.">
        <title>Draft Genome Sequence of Propane- and Butane-Oxidizing Actinobacterium Rhodococcus ruber IEGM 231.</title>
        <authorList>
            <person name="Ivshina I.B."/>
            <person name="Kuyukina M.S."/>
            <person name="Krivoruchko A.V."/>
            <person name="Barbe V."/>
            <person name="Fischer C."/>
        </authorList>
    </citation>
    <scope>NUCLEOTIDE SEQUENCE [LARGE SCALE GENOMIC DNA]</scope>
</reference>
<keyword evidence="3" id="KW-0050">Antiport</keyword>
<feature type="transmembrane region" description="Helical" evidence="8">
    <location>
        <begin position="136"/>
        <end position="160"/>
    </location>
</feature>
<feature type="transmembrane region" description="Helical" evidence="8">
    <location>
        <begin position="210"/>
        <end position="232"/>
    </location>
</feature>
<evidence type="ECO:0000256" key="4">
    <source>
        <dbReference type="ARBA" id="ARBA00022692"/>
    </source>
</evidence>
<dbReference type="EMBL" id="CCSD01000050">
    <property type="protein sequence ID" value="CDZ88302.1"/>
    <property type="molecule type" value="Genomic_DNA"/>
</dbReference>
<dbReference type="InterPro" id="IPR006153">
    <property type="entry name" value="Cation/H_exchanger_TM"/>
</dbReference>